<evidence type="ECO:0000313" key="2">
    <source>
        <dbReference type="EMBL" id="TSE03215.1"/>
    </source>
</evidence>
<dbReference type="EMBL" id="PNOT02000318">
    <property type="protein sequence ID" value="TSE03215.1"/>
    <property type="molecule type" value="Genomic_DNA"/>
</dbReference>
<feature type="domain" description="IrrE N-terminal-like" evidence="1">
    <location>
        <begin position="44"/>
        <end position="167"/>
    </location>
</feature>
<sequence length="291" mass="32505">MMKTVRAGAMNKRSLILEGAQAATDARDRVGADEIKPIDVYDVAEKLGIRVRFVDISMEGFYKKGPPAMMLLSSLRPLPRRAFTCGHEAGHHVFGHGSTVDELKEDERKSSEKPEEILADAFSTFLLMPTLGIRQAFAVRKWEIETASPFQLATVASEFGVGYMTLLTHLTYIMSALSKQRLAELSRWTPQRIREDVFPNSGLSALSIVDRHSQPSVADLEIGNGILLPRLTDIGTDKLRHVQDVNDFSLFKAVSRGSGKLRVGLRDLTVRISPERYVGLAKYRYLEEVDE</sequence>
<dbReference type="Pfam" id="PF06114">
    <property type="entry name" value="Peptidase_M78"/>
    <property type="match status" value="1"/>
</dbReference>
<protein>
    <submittedName>
        <fullName evidence="2">ImmA/IrrE family metallo-endopeptidase</fullName>
    </submittedName>
</protein>
<gene>
    <name evidence="2" type="ORF">C1D09_026950</name>
</gene>
<keyword evidence="3" id="KW-1185">Reference proteome</keyword>
<evidence type="ECO:0000259" key="1">
    <source>
        <dbReference type="Pfam" id="PF06114"/>
    </source>
</evidence>
<accession>A0A8T9AJ83</accession>
<proteinExistence type="predicted"/>
<organism evidence="2 3">
    <name type="scientific">Mesorhizobium intechi</name>
    <dbReference type="NCBI Taxonomy" id="537601"/>
    <lineage>
        <taxon>Bacteria</taxon>
        <taxon>Pseudomonadati</taxon>
        <taxon>Pseudomonadota</taxon>
        <taxon>Alphaproteobacteria</taxon>
        <taxon>Hyphomicrobiales</taxon>
        <taxon>Phyllobacteriaceae</taxon>
        <taxon>Mesorhizobium</taxon>
    </lineage>
</organism>
<dbReference type="Proteomes" id="UP000235507">
    <property type="component" value="Unassembled WGS sequence"/>
</dbReference>
<dbReference type="Gene3D" id="1.10.10.2910">
    <property type="match status" value="1"/>
</dbReference>
<dbReference type="AlphaFoldDB" id="A0A8T9AJ83"/>
<comment type="caution">
    <text evidence="2">The sequence shown here is derived from an EMBL/GenBank/DDBJ whole genome shotgun (WGS) entry which is preliminary data.</text>
</comment>
<dbReference type="OrthoDB" id="9794834at2"/>
<reference evidence="2" key="1">
    <citation type="submission" date="2019-07" db="EMBL/GenBank/DDBJ databases">
        <title>Mesorhizobum intechiensis sp. nov. isolated from nodules of Lotus tenuis growing in lowlands of the Flooding Pampa, Argentina.</title>
        <authorList>
            <person name="Estrella M.J."/>
            <person name="Torres Tejerizo G.A."/>
            <person name="Cumpa Velazquez L.M."/>
            <person name="Fontana F."/>
            <person name="Hansen L."/>
            <person name="Pistorio M."/>
            <person name="Sannazzaro A.I."/>
        </authorList>
    </citation>
    <scope>NUCLEOTIDE SEQUENCE</scope>
    <source>
        <strain evidence="2">BD68</strain>
    </source>
</reference>
<name>A0A8T9AJ83_9HYPH</name>
<evidence type="ECO:0000313" key="3">
    <source>
        <dbReference type="Proteomes" id="UP000235507"/>
    </source>
</evidence>
<dbReference type="PANTHER" id="PTHR43236">
    <property type="entry name" value="ANTITOXIN HIGA1"/>
    <property type="match status" value="1"/>
</dbReference>
<dbReference type="InterPro" id="IPR052345">
    <property type="entry name" value="Rad_response_metalloprotease"/>
</dbReference>
<dbReference type="InterPro" id="IPR010359">
    <property type="entry name" value="IrrE_HExxH"/>
</dbReference>
<dbReference type="PANTHER" id="PTHR43236:SF1">
    <property type="entry name" value="BLL7220 PROTEIN"/>
    <property type="match status" value="1"/>
</dbReference>